<dbReference type="SUPFAM" id="SSF52317">
    <property type="entry name" value="Class I glutamine amidotransferase-like"/>
    <property type="match status" value="1"/>
</dbReference>
<evidence type="ECO:0000313" key="1">
    <source>
        <dbReference type="EMBL" id="UGS35998.1"/>
    </source>
</evidence>
<dbReference type="RefSeq" id="WP_259315678.1">
    <property type="nucleotide sequence ID" value="NZ_CP087164.1"/>
</dbReference>
<dbReference type="Gene3D" id="3.40.50.880">
    <property type="match status" value="1"/>
</dbReference>
<dbReference type="Proteomes" id="UP001162834">
    <property type="component" value="Chromosome"/>
</dbReference>
<dbReference type="InterPro" id="IPR044668">
    <property type="entry name" value="PuuD-like"/>
</dbReference>
<dbReference type="Pfam" id="PF07722">
    <property type="entry name" value="Peptidase_C26"/>
    <property type="match status" value="1"/>
</dbReference>
<dbReference type="KEGG" id="sbae:DSM104329_02395"/>
<keyword evidence="1" id="KW-0315">Glutamine amidotransferase</keyword>
<dbReference type="PANTHER" id="PTHR43235:SF1">
    <property type="entry name" value="GLUTAMINE AMIDOTRANSFERASE PB2B2.05-RELATED"/>
    <property type="match status" value="1"/>
</dbReference>
<dbReference type="PROSITE" id="PS51273">
    <property type="entry name" value="GATASE_TYPE_1"/>
    <property type="match status" value="1"/>
</dbReference>
<keyword evidence="1" id="KW-0328">Glycosyltransferase</keyword>
<dbReference type="InterPro" id="IPR011697">
    <property type="entry name" value="Peptidase_C26"/>
</dbReference>
<dbReference type="GO" id="GO:0016757">
    <property type="term" value="F:glycosyltransferase activity"/>
    <property type="evidence" value="ECO:0007669"/>
    <property type="project" value="UniProtKB-KW"/>
</dbReference>
<keyword evidence="2" id="KW-1185">Reference proteome</keyword>
<organism evidence="1 2">
    <name type="scientific">Capillimicrobium parvum</name>
    <dbReference type="NCBI Taxonomy" id="2884022"/>
    <lineage>
        <taxon>Bacteria</taxon>
        <taxon>Bacillati</taxon>
        <taxon>Actinomycetota</taxon>
        <taxon>Thermoleophilia</taxon>
        <taxon>Solirubrobacterales</taxon>
        <taxon>Capillimicrobiaceae</taxon>
        <taxon>Capillimicrobium</taxon>
    </lineage>
</organism>
<proteinExistence type="predicted"/>
<dbReference type="InterPro" id="IPR029062">
    <property type="entry name" value="Class_I_gatase-like"/>
</dbReference>
<dbReference type="GO" id="GO:0016811">
    <property type="term" value="F:hydrolase activity, acting on carbon-nitrogen (but not peptide) bonds, in linear amides"/>
    <property type="evidence" value="ECO:0007669"/>
    <property type="project" value="InterPro"/>
</dbReference>
<dbReference type="AlphaFoldDB" id="A0A9E7C126"/>
<gene>
    <name evidence="1" type="ORF">DSM104329_02395</name>
</gene>
<dbReference type="EMBL" id="CP087164">
    <property type="protein sequence ID" value="UGS35998.1"/>
    <property type="molecule type" value="Genomic_DNA"/>
</dbReference>
<name>A0A9E7C126_9ACTN</name>
<dbReference type="EC" id="2.4.2.-" evidence="1"/>
<protein>
    <submittedName>
        <fullName evidence="1">Glutamine amidotransferase</fullName>
        <ecNumber evidence="1">2.4.2.-</ecNumber>
    </submittedName>
</protein>
<reference evidence="1" key="1">
    <citation type="journal article" date="2022" name="Int. J. Syst. Evol. Microbiol.">
        <title>Pseudomonas aegrilactucae sp. nov. and Pseudomonas morbosilactucae sp. nov., pathogens causing bacterial rot of lettuce in Japan.</title>
        <authorList>
            <person name="Sawada H."/>
            <person name="Fujikawa T."/>
            <person name="Satou M."/>
        </authorList>
    </citation>
    <scope>NUCLEOTIDE SEQUENCE</scope>
    <source>
        <strain evidence="1">0166_1</strain>
    </source>
</reference>
<keyword evidence="1" id="KW-0808">Transferase</keyword>
<sequence>MPHPRIAITAVPRIVPTAYGRRDADTAERGMVHGVVAAGGTPIILPVVAEQLAAAQLSGVDGLVLSGGQDLDATLFGAEPHPSSTWLDAARDRHEIALWKAARAAGIPVLGICRGLQLAVCVEGGDLEPHLDGHNAGEAFHDVRHRVRVTPGSRLAAILGSGEAAVNTLHHQAVRRLPAGWRPVAVADDGLVEGAEPEQGPWFVGIQWHPELMLDQPAGQAMFDGLVAAAAQSSPAQSS</sequence>
<accession>A0A9E7C126</accession>
<dbReference type="GO" id="GO:0005829">
    <property type="term" value="C:cytosol"/>
    <property type="evidence" value="ECO:0007669"/>
    <property type="project" value="TreeGrafter"/>
</dbReference>
<dbReference type="PANTHER" id="PTHR43235">
    <property type="entry name" value="GLUTAMINE AMIDOTRANSFERASE PB2B2.05-RELATED"/>
    <property type="match status" value="1"/>
</dbReference>
<evidence type="ECO:0000313" key="2">
    <source>
        <dbReference type="Proteomes" id="UP001162834"/>
    </source>
</evidence>
<dbReference type="CDD" id="cd01745">
    <property type="entry name" value="GATase1_2"/>
    <property type="match status" value="1"/>
</dbReference>